<sequence>MSTDNPLEQPNVFANRTAQSADQAIKATQRVANDALNTLAGSVEDMRQQATPLLNRATQQVNTLAQQGMDTVRDTSQQLREQAIRAADSTVSYVKEEPVKAMLIAAATGAALMALVSLMSRSRDRG</sequence>
<accession>A0A515D8N5</accession>
<dbReference type="KEGG" id="rhf:EUB48_05235"/>
<name>A0A515D8N5_9BURK</name>
<keyword evidence="1" id="KW-1133">Transmembrane helix</keyword>
<feature type="transmembrane region" description="Helical" evidence="1">
    <location>
        <begin position="101"/>
        <end position="120"/>
    </location>
</feature>
<evidence type="ECO:0008006" key="4">
    <source>
        <dbReference type="Google" id="ProtNLM"/>
    </source>
</evidence>
<gene>
    <name evidence="2" type="ORF">EUB48_05235</name>
</gene>
<dbReference type="AlphaFoldDB" id="A0A515D8N5"/>
<proteinExistence type="predicted"/>
<protein>
    <recommendedName>
        <fullName evidence="4">DUF883 family protein</fullName>
    </recommendedName>
</protein>
<evidence type="ECO:0000313" key="2">
    <source>
        <dbReference type="EMBL" id="QDL36767.1"/>
    </source>
</evidence>
<dbReference type="OrthoDB" id="8907184at2"/>
<keyword evidence="1" id="KW-0812">Transmembrane</keyword>
<dbReference type="RefSeq" id="WP_142817929.1">
    <property type="nucleotide sequence ID" value="NZ_CP035503.1"/>
</dbReference>
<evidence type="ECO:0000313" key="3">
    <source>
        <dbReference type="Proteomes" id="UP000316798"/>
    </source>
</evidence>
<keyword evidence="3" id="KW-1185">Reference proteome</keyword>
<keyword evidence="1" id="KW-0472">Membrane</keyword>
<dbReference type="EMBL" id="CP035503">
    <property type="protein sequence ID" value="QDL36767.1"/>
    <property type="molecule type" value="Genomic_DNA"/>
</dbReference>
<dbReference type="Proteomes" id="UP000316798">
    <property type="component" value="Chromosome"/>
</dbReference>
<organism evidence="2 3">
    <name type="scientific">Rhodoferax sediminis</name>
    <dbReference type="NCBI Taxonomy" id="2509614"/>
    <lineage>
        <taxon>Bacteria</taxon>
        <taxon>Pseudomonadati</taxon>
        <taxon>Pseudomonadota</taxon>
        <taxon>Betaproteobacteria</taxon>
        <taxon>Burkholderiales</taxon>
        <taxon>Comamonadaceae</taxon>
        <taxon>Rhodoferax</taxon>
    </lineage>
</organism>
<evidence type="ECO:0000256" key="1">
    <source>
        <dbReference type="SAM" id="Phobius"/>
    </source>
</evidence>
<reference evidence="2 3" key="1">
    <citation type="submission" date="2019-01" db="EMBL/GenBank/DDBJ databases">
        <title>Genomic insights into a novel species Rhodoferax sp.</title>
        <authorList>
            <person name="Jin L."/>
        </authorList>
    </citation>
    <scope>NUCLEOTIDE SEQUENCE [LARGE SCALE GENOMIC DNA]</scope>
    <source>
        <strain evidence="2 3">CHu59-6-5</strain>
    </source>
</reference>